<dbReference type="Proteomes" id="UP000316471">
    <property type="component" value="Unassembled WGS sequence"/>
</dbReference>
<accession>A0A562LGI1</accession>
<dbReference type="EMBL" id="VLKP01000016">
    <property type="protein sequence ID" value="TWI06738.1"/>
    <property type="molecule type" value="Genomic_DNA"/>
</dbReference>
<keyword evidence="2" id="KW-1185">Reference proteome</keyword>
<reference evidence="1 2" key="1">
    <citation type="journal article" date="2015" name="Stand. Genomic Sci.">
        <title>Genomic Encyclopedia of Bacterial and Archaeal Type Strains, Phase III: the genomes of soil and plant-associated and newly described type strains.</title>
        <authorList>
            <person name="Whitman W.B."/>
            <person name="Woyke T."/>
            <person name="Klenk H.P."/>
            <person name="Zhou Y."/>
            <person name="Lilburn T.G."/>
            <person name="Beck B.J."/>
            <person name="De Vos P."/>
            <person name="Vandamme P."/>
            <person name="Eisen J.A."/>
            <person name="Garrity G."/>
            <person name="Hugenholtz P."/>
            <person name="Kyrpides N.C."/>
        </authorList>
    </citation>
    <scope>NUCLEOTIDE SEQUENCE [LARGE SCALE GENOMIC DNA]</scope>
    <source>
        <strain evidence="1 2">CGMCC 1.10136</strain>
    </source>
</reference>
<evidence type="ECO:0000313" key="1">
    <source>
        <dbReference type="EMBL" id="TWI06738.1"/>
    </source>
</evidence>
<name>A0A562LGI1_9GAMM</name>
<dbReference type="AlphaFoldDB" id="A0A562LGI1"/>
<proteinExistence type="predicted"/>
<protein>
    <submittedName>
        <fullName evidence="1">Uncharacterized protein</fullName>
    </submittedName>
</protein>
<organism evidence="1 2">
    <name type="scientific">Aerolutibacter ruishenii</name>
    <dbReference type="NCBI Taxonomy" id="686800"/>
    <lineage>
        <taxon>Bacteria</taxon>
        <taxon>Pseudomonadati</taxon>
        <taxon>Pseudomonadota</taxon>
        <taxon>Gammaproteobacteria</taxon>
        <taxon>Lysobacterales</taxon>
        <taxon>Lysobacteraceae</taxon>
        <taxon>Aerolutibacter</taxon>
    </lineage>
</organism>
<sequence>MFVGVVRGTQFVPDERVFGGGHIRAVVDVREMLKGDPKPRFDVIDGLPLIGMCSASLRAGIEYVLFLDERNAVSMCNGTRPLGEKTYDRAVQVRELQDLKVRSER</sequence>
<gene>
    <name evidence="1" type="ORF">IP93_02961</name>
</gene>
<comment type="caution">
    <text evidence="1">The sequence shown here is derived from an EMBL/GenBank/DDBJ whole genome shotgun (WGS) entry which is preliminary data.</text>
</comment>
<evidence type="ECO:0000313" key="2">
    <source>
        <dbReference type="Proteomes" id="UP000316471"/>
    </source>
</evidence>